<dbReference type="InterPro" id="IPR012675">
    <property type="entry name" value="Beta-grasp_dom_sf"/>
</dbReference>
<dbReference type="Gene3D" id="3.10.20.30">
    <property type="match status" value="1"/>
</dbReference>
<dbReference type="Pfam" id="PF00970">
    <property type="entry name" value="FAD_binding_6"/>
    <property type="match status" value="1"/>
</dbReference>
<comment type="caution">
    <text evidence="11">The sequence shown here is derived from an EMBL/GenBank/DDBJ whole genome shotgun (WGS) entry which is preliminary data.</text>
</comment>
<keyword evidence="3" id="KW-0001">2Fe-2S</keyword>
<evidence type="ECO:0000256" key="5">
    <source>
        <dbReference type="ARBA" id="ARBA00023002"/>
    </source>
</evidence>
<accession>A0A840WIL2</accession>
<keyword evidence="7" id="KW-0411">Iron-sulfur</keyword>
<dbReference type="GO" id="GO:0016491">
    <property type="term" value="F:oxidoreductase activity"/>
    <property type="evidence" value="ECO:0007669"/>
    <property type="project" value="UniProtKB-KW"/>
</dbReference>
<keyword evidence="2" id="KW-0285">Flavoprotein</keyword>
<feature type="domain" description="2Fe-2S ferredoxin-type" evidence="9">
    <location>
        <begin position="295"/>
        <end position="379"/>
    </location>
</feature>
<dbReference type="PROSITE" id="PS00197">
    <property type="entry name" value="2FE2S_FER_1"/>
    <property type="match status" value="1"/>
</dbReference>
<evidence type="ECO:0000256" key="4">
    <source>
        <dbReference type="ARBA" id="ARBA00022723"/>
    </source>
</evidence>
<evidence type="ECO:0000259" key="9">
    <source>
        <dbReference type="PROSITE" id="PS51085"/>
    </source>
</evidence>
<dbReference type="CDD" id="cd06185">
    <property type="entry name" value="PDR_like"/>
    <property type="match status" value="1"/>
</dbReference>
<gene>
    <name evidence="11" type="ORF">HNR07_006430</name>
</gene>
<dbReference type="Pfam" id="PF00111">
    <property type="entry name" value="Fer2"/>
    <property type="match status" value="1"/>
</dbReference>
<evidence type="ECO:0000313" key="11">
    <source>
        <dbReference type="EMBL" id="MBB5495293.1"/>
    </source>
</evidence>
<dbReference type="SUPFAM" id="SSF52343">
    <property type="entry name" value="Ferredoxin reductase-like, C-terminal NADP-linked domain"/>
    <property type="match status" value="1"/>
</dbReference>
<organism evidence="11 12">
    <name type="scientific">Nocardiopsis metallicus</name>
    <dbReference type="NCBI Taxonomy" id="179819"/>
    <lineage>
        <taxon>Bacteria</taxon>
        <taxon>Bacillati</taxon>
        <taxon>Actinomycetota</taxon>
        <taxon>Actinomycetes</taxon>
        <taxon>Streptosporangiales</taxon>
        <taxon>Nocardiopsidaceae</taxon>
        <taxon>Nocardiopsis</taxon>
    </lineage>
</organism>
<dbReference type="InterPro" id="IPR036010">
    <property type="entry name" value="2Fe-2S_ferredoxin-like_sf"/>
</dbReference>
<dbReference type="InterPro" id="IPR050415">
    <property type="entry name" value="MRET"/>
</dbReference>
<keyword evidence="12" id="KW-1185">Reference proteome</keyword>
<dbReference type="InterPro" id="IPR006058">
    <property type="entry name" value="2Fe2S_fd_BS"/>
</dbReference>
<proteinExistence type="predicted"/>
<evidence type="ECO:0000256" key="3">
    <source>
        <dbReference type="ARBA" id="ARBA00022714"/>
    </source>
</evidence>
<dbReference type="CDD" id="cd00207">
    <property type="entry name" value="fer2"/>
    <property type="match status" value="1"/>
</dbReference>
<evidence type="ECO:0000313" key="12">
    <source>
        <dbReference type="Proteomes" id="UP000579647"/>
    </source>
</evidence>
<dbReference type="PANTHER" id="PTHR47354">
    <property type="entry name" value="NADH OXIDOREDUCTASE HCR"/>
    <property type="match status" value="1"/>
</dbReference>
<dbReference type="Proteomes" id="UP000579647">
    <property type="component" value="Unassembled WGS sequence"/>
</dbReference>
<dbReference type="InterPro" id="IPR017927">
    <property type="entry name" value="FAD-bd_FR_type"/>
</dbReference>
<dbReference type="RefSeq" id="WP_184369893.1">
    <property type="nucleotide sequence ID" value="NZ_BAAAKM010000030.1"/>
</dbReference>
<dbReference type="Gene3D" id="2.40.30.10">
    <property type="entry name" value="Translation factors"/>
    <property type="match status" value="1"/>
</dbReference>
<dbReference type="PROSITE" id="PS51085">
    <property type="entry name" value="2FE2S_FER_2"/>
    <property type="match status" value="1"/>
</dbReference>
<feature type="region of interest" description="Disordered" evidence="8">
    <location>
        <begin position="1"/>
        <end position="37"/>
    </location>
</feature>
<feature type="compositionally biased region" description="Basic and acidic residues" evidence="8">
    <location>
        <begin position="9"/>
        <end position="21"/>
    </location>
</feature>
<dbReference type="GO" id="GO:0051537">
    <property type="term" value="F:2 iron, 2 sulfur cluster binding"/>
    <property type="evidence" value="ECO:0007669"/>
    <property type="project" value="UniProtKB-KW"/>
</dbReference>
<comment type="cofactor">
    <cofactor evidence="1">
        <name>FAD</name>
        <dbReference type="ChEBI" id="CHEBI:57692"/>
    </cofactor>
</comment>
<feature type="domain" description="FAD-binding FR-type" evidence="10">
    <location>
        <begin position="73"/>
        <end position="174"/>
    </location>
</feature>
<dbReference type="EMBL" id="JACHDO010000001">
    <property type="protein sequence ID" value="MBB5495293.1"/>
    <property type="molecule type" value="Genomic_DNA"/>
</dbReference>
<dbReference type="PANTHER" id="PTHR47354:SF1">
    <property type="entry name" value="CARNITINE MONOOXYGENASE REDUCTASE SUBUNIT"/>
    <property type="match status" value="1"/>
</dbReference>
<name>A0A840WIL2_9ACTN</name>
<evidence type="ECO:0000256" key="7">
    <source>
        <dbReference type="ARBA" id="ARBA00023014"/>
    </source>
</evidence>
<dbReference type="InterPro" id="IPR039261">
    <property type="entry name" value="FNR_nucleotide-bd"/>
</dbReference>
<dbReference type="InterPro" id="IPR001041">
    <property type="entry name" value="2Fe-2S_ferredoxin-type"/>
</dbReference>
<protein>
    <submittedName>
        <fullName evidence="11">Ferredoxin-NADP reductase</fullName>
    </submittedName>
</protein>
<keyword evidence="4" id="KW-0479">Metal-binding</keyword>
<dbReference type="GO" id="GO:0046872">
    <property type="term" value="F:metal ion binding"/>
    <property type="evidence" value="ECO:0007669"/>
    <property type="project" value="UniProtKB-KW"/>
</dbReference>
<evidence type="ECO:0000256" key="2">
    <source>
        <dbReference type="ARBA" id="ARBA00022630"/>
    </source>
</evidence>
<keyword evidence="6" id="KW-0408">Iron</keyword>
<dbReference type="PRINTS" id="PR00409">
    <property type="entry name" value="PHDIOXRDTASE"/>
</dbReference>
<sequence length="379" mass="41224">MTGEPDQDGPGRSERPREVKHSAGFYANPRPPVSLYGRQRRPDRFMLGLGKLAARIEPLTSRWRPGHPPPAPAGDLPVRVARVERPAPDVAAMTLLPAHPGVVLPYWQPGHHVDVVLSGGVVRQYSLCGDPADRSGYRIAVRRIEGGVGSGLVHELAEGDVIGLRGPRNAFPFARAQRYLFVAGGIGITPILPMVRAAHAADREFTFVYTGRDRKSMPFRGELPGVGGEGVFVRPDDEYGPPDVEELLADLTPETAVYVCGPAPLINALRTRVPAENPFFSERFSPPPIVDGRRFEVQLGRSGPVLTVPEDESALDVVRRVRPETAYSCRQGFCGTCRVGLLSGEPDNRDRPTGGSPRGAEFALCVSRAEEDERLVLDL</sequence>
<evidence type="ECO:0000256" key="8">
    <source>
        <dbReference type="SAM" id="MobiDB-lite"/>
    </source>
</evidence>
<evidence type="ECO:0000256" key="6">
    <source>
        <dbReference type="ARBA" id="ARBA00023004"/>
    </source>
</evidence>
<dbReference type="PROSITE" id="PS51384">
    <property type="entry name" value="FAD_FR"/>
    <property type="match status" value="1"/>
</dbReference>
<evidence type="ECO:0000256" key="1">
    <source>
        <dbReference type="ARBA" id="ARBA00001974"/>
    </source>
</evidence>
<dbReference type="Gene3D" id="3.40.50.80">
    <property type="entry name" value="Nucleotide-binding domain of ferredoxin-NADP reductase (FNR) module"/>
    <property type="match status" value="1"/>
</dbReference>
<dbReference type="SUPFAM" id="SSF54292">
    <property type="entry name" value="2Fe-2S ferredoxin-like"/>
    <property type="match status" value="1"/>
</dbReference>
<keyword evidence="5" id="KW-0560">Oxidoreductase</keyword>
<dbReference type="InterPro" id="IPR008333">
    <property type="entry name" value="Cbr1-like_FAD-bd_dom"/>
</dbReference>
<dbReference type="InterPro" id="IPR017938">
    <property type="entry name" value="Riboflavin_synthase-like_b-brl"/>
</dbReference>
<evidence type="ECO:0000259" key="10">
    <source>
        <dbReference type="PROSITE" id="PS51384"/>
    </source>
</evidence>
<reference evidence="11 12" key="1">
    <citation type="submission" date="2020-08" db="EMBL/GenBank/DDBJ databases">
        <title>Sequencing the genomes of 1000 actinobacteria strains.</title>
        <authorList>
            <person name="Klenk H.-P."/>
        </authorList>
    </citation>
    <scope>NUCLEOTIDE SEQUENCE [LARGE SCALE GENOMIC DNA]</scope>
    <source>
        <strain evidence="11 12">DSM 44598</strain>
    </source>
</reference>
<dbReference type="SUPFAM" id="SSF63380">
    <property type="entry name" value="Riboflavin synthase domain-like"/>
    <property type="match status" value="1"/>
</dbReference>
<dbReference type="AlphaFoldDB" id="A0A840WIL2"/>